<evidence type="ECO:0000313" key="2">
    <source>
        <dbReference type="EMBL" id="MBP1851441.1"/>
    </source>
</evidence>
<feature type="transmembrane region" description="Helical" evidence="1">
    <location>
        <begin position="23"/>
        <end position="47"/>
    </location>
</feature>
<protein>
    <submittedName>
        <fullName evidence="2">DNA repair protein MutK</fullName>
    </submittedName>
</protein>
<keyword evidence="1" id="KW-0472">Membrane</keyword>
<evidence type="ECO:0000313" key="3">
    <source>
        <dbReference type="Proteomes" id="UP000759443"/>
    </source>
</evidence>
<reference evidence="2 3" key="1">
    <citation type="submission" date="2021-03" db="EMBL/GenBank/DDBJ databases">
        <title>Genomic Encyclopedia of Type Strains, Phase IV (KMG-IV): sequencing the most valuable type-strain genomes for metagenomic binning, comparative biology and taxonomic classification.</title>
        <authorList>
            <person name="Goeker M."/>
        </authorList>
    </citation>
    <scope>NUCLEOTIDE SEQUENCE [LARGE SCALE GENOMIC DNA]</scope>
    <source>
        <strain evidence="2 3">DSM 21600</strain>
    </source>
</reference>
<keyword evidence="3" id="KW-1185">Reference proteome</keyword>
<dbReference type="RefSeq" id="WP_209946155.1">
    <property type="nucleotide sequence ID" value="NZ_JAGGJU010000007.1"/>
</dbReference>
<sequence length="136" mass="14452">MLGSLLYGLKADASFAVGRAKRLLIAGAIAGFFLLVAYIAGMLSLAIKLSETYSAATAAGVICLLNIVLALIAFAVVMIRDRMERRRRMMTAIRMEAAVQQQGTLLVNGLLSRHPIMGVLGVAAVTFLAGRFGPKI</sequence>
<keyword evidence="1" id="KW-1133">Transmembrane helix</keyword>
<comment type="caution">
    <text evidence="2">The sequence shown here is derived from an EMBL/GenBank/DDBJ whole genome shotgun (WGS) entry which is preliminary data.</text>
</comment>
<evidence type="ECO:0000256" key="1">
    <source>
        <dbReference type="SAM" id="Phobius"/>
    </source>
</evidence>
<proteinExistence type="predicted"/>
<organism evidence="2 3">
    <name type="scientific">Rhizobium halophytocola</name>
    <dbReference type="NCBI Taxonomy" id="735519"/>
    <lineage>
        <taxon>Bacteria</taxon>
        <taxon>Pseudomonadati</taxon>
        <taxon>Pseudomonadota</taxon>
        <taxon>Alphaproteobacteria</taxon>
        <taxon>Hyphomicrobiales</taxon>
        <taxon>Rhizobiaceae</taxon>
        <taxon>Rhizobium/Agrobacterium group</taxon>
        <taxon>Rhizobium</taxon>
    </lineage>
</organism>
<dbReference type="EMBL" id="JAGGJU010000007">
    <property type="protein sequence ID" value="MBP1851441.1"/>
    <property type="molecule type" value="Genomic_DNA"/>
</dbReference>
<dbReference type="Proteomes" id="UP000759443">
    <property type="component" value="Unassembled WGS sequence"/>
</dbReference>
<name>A0ABS4E0I0_9HYPH</name>
<accession>A0ABS4E0I0</accession>
<feature type="transmembrane region" description="Helical" evidence="1">
    <location>
        <begin position="53"/>
        <end position="79"/>
    </location>
</feature>
<keyword evidence="1" id="KW-0812">Transmembrane</keyword>
<gene>
    <name evidence="2" type="ORF">J2Z17_002886</name>
</gene>